<dbReference type="RefSeq" id="WP_232401049.1">
    <property type="nucleotide sequence ID" value="NZ_CP102173.1"/>
</dbReference>
<reference evidence="2 3" key="1">
    <citation type="submission" date="2022-08" db="EMBL/GenBank/DDBJ databases">
        <title>novel species in genus Aeromicrobium.</title>
        <authorList>
            <person name="Ye L."/>
        </authorList>
    </citation>
    <scope>NUCLEOTIDE SEQUENCE [LARGE SCALE GENOMIC DNA]</scope>
    <source>
        <strain evidence="3">zg-Y1379</strain>
    </source>
</reference>
<proteinExistence type="predicted"/>
<feature type="transmembrane region" description="Helical" evidence="1">
    <location>
        <begin position="182"/>
        <end position="201"/>
    </location>
</feature>
<evidence type="ECO:0000313" key="3">
    <source>
        <dbReference type="Proteomes" id="UP001316184"/>
    </source>
</evidence>
<keyword evidence="1" id="KW-1133">Transmembrane helix</keyword>
<gene>
    <name evidence="2" type="ORF">NQV15_14600</name>
</gene>
<keyword evidence="1" id="KW-0472">Membrane</keyword>
<evidence type="ECO:0000256" key="1">
    <source>
        <dbReference type="SAM" id="Phobius"/>
    </source>
</evidence>
<evidence type="ECO:0008006" key="4">
    <source>
        <dbReference type="Google" id="ProtNLM"/>
    </source>
</evidence>
<protein>
    <recommendedName>
        <fullName evidence="4">DNA-directed RNA polymerase specialized sigma subunit, sigma24 family</fullName>
    </recommendedName>
</protein>
<accession>A0ABY5M4G7</accession>
<dbReference type="EMBL" id="CP102173">
    <property type="protein sequence ID" value="UUP13073.1"/>
    <property type="molecule type" value="Genomic_DNA"/>
</dbReference>
<organism evidence="2 3">
    <name type="scientific">Aeromicrobium wangtongii</name>
    <dbReference type="NCBI Taxonomy" id="2969247"/>
    <lineage>
        <taxon>Bacteria</taxon>
        <taxon>Bacillati</taxon>
        <taxon>Actinomycetota</taxon>
        <taxon>Actinomycetes</taxon>
        <taxon>Propionibacteriales</taxon>
        <taxon>Nocardioidaceae</taxon>
        <taxon>Aeromicrobium</taxon>
    </lineage>
</organism>
<sequence>MTRVDEFNSFYSSTFTGVTRVTYALCGDRQVAFESTVDAYRRAWRDWSKIRDRNPLSYVRNEAWKITALNRGSHPLRRRQEGDSDTELLAALQDLSADDRRLIVLMTLGHSDLEEASREVGQPAEEGIENVTTALAQLETALGESIDAIERRMHGLASATDSFEVPPAADVRSAARRGRRRNTVLLVLASVALIVGGGFVATDGDALATSSDLPRREKIGAESPDVVLDAHKIDAGNLLSAGQLEPLSPGTTWTVEGTDENVANTTPYATCPVKRFADKDPLKVFVRTFTDSGPGNARVAQSIEVSRSDRIATRAYKRLVQWYSDCEHPRVQLVAAYTVKRPFGDFTILSLRSHRSPERTFTVGFSHSGTITSTLVHEVDGAQGPSIEAFAQTLNESVAKVCKDSGGECSKQIEVVQTDPPPTSDAPSFLGIVDLPPVADINSVWASAPFSAQTNPAATQCDKATYTSKSIRSASSRVYVLYQAEGLPQEFGIAETVARFTSTRKAKTFVKKVSSRINNCRDDILSAKVDQERKVKVPGASGTAWRVGFEVADGKKVYYRTAIVRRGADVAQLTFTPAGEYDINQSEFTAIARRAATRLQYAE</sequence>
<keyword evidence="1" id="KW-0812">Transmembrane</keyword>
<name>A0ABY5M4G7_9ACTN</name>
<dbReference type="Proteomes" id="UP001316184">
    <property type="component" value="Chromosome"/>
</dbReference>
<keyword evidence="3" id="KW-1185">Reference proteome</keyword>
<evidence type="ECO:0000313" key="2">
    <source>
        <dbReference type="EMBL" id="UUP13073.1"/>
    </source>
</evidence>